<comment type="caution">
    <text evidence="2">The sequence shown here is derived from an EMBL/GenBank/DDBJ whole genome shotgun (WGS) entry which is preliminary data.</text>
</comment>
<dbReference type="Proteomes" id="UP000826656">
    <property type="component" value="Unassembled WGS sequence"/>
</dbReference>
<name>A0ABQ7W7Y2_SOLTU</name>
<organism evidence="2 3">
    <name type="scientific">Solanum tuberosum</name>
    <name type="common">Potato</name>
    <dbReference type="NCBI Taxonomy" id="4113"/>
    <lineage>
        <taxon>Eukaryota</taxon>
        <taxon>Viridiplantae</taxon>
        <taxon>Streptophyta</taxon>
        <taxon>Embryophyta</taxon>
        <taxon>Tracheophyta</taxon>
        <taxon>Spermatophyta</taxon>
        <taxon>Magnoliopsida</taxon>
        <taxon>eudicotyledons</taxon>
        <taxon>Gunneridae</taxon>
        <taxon>Pentapetalae</taxon>
        <taxon>asterids</taxon>
        <taxon>lamiids</taxon>
        <taxon>Solanales</taxon>
        <taxon>Solanaceae</taxon>
        <taxon>Solanoideae</taxon>
        <taxon>Solaneae</taxon>
        <taxon>Solanum</taxon>
    </lineage>
</organism>
<dbReference type="InterPro" id="IPR025558">
    <property type="entry name" value="DUF4283"/>
</dbReference>
<evidence type="ECO:0000259" key="1">
    <source>
        <dbReference type="Pfam" id="PF14111"/>
    </source>
</evidence>
<dbReference type="EMBL" id="JAIVGD010000003">
    <property type="protein sequence ID" value="KAH0776401.1"/>
    <property type="molecule type" value="Genomic_DNA"/>
</dbReference>
<proteinExistence type="predicted"/>
<reference evidence="2 3" key="1">
    <citation type="journal article" date="2021" name="bioRxiv">
        <title>Chromosome-scale and haplotype-resolved genome assembly of a tetraploid potato cultivar.</title>
        <authorList>
            <person name="Sun H."/>
            <person name="Jiao W.-B."/>
            <person name="Krause K."/>
            <person name="Campoy J.A."/>
            <person name="Goel M."/>
            <person name="Folz-Donahue K."/>
            <person name="Kukat C."/>
            <person name="Huettel B."/>
            <person name="Schneeberger K."/>
        </authorList>
    </citation>
    <scope>NUCLEOTIDE SEQUENCE [LARGE SCALE GENOMIC DNA]</scope>
    <source>
        <strain evidence="2">SolTubOtavaFocal</strain>
        <tissue evidence="2">Leaves</tissue>
    </source>
</reference>
<keyword evidence="3" id="KW-1185">Reference proteome</keyword>
<dbReference type="Pfam" id="PF14111">
    <property type="entry name" value="DUF4283"/>
    <property type="match status" value="1"/>
</dbReference>
<protein>
    <recommendedName>
        <fullName evidence="1">DUF4283 domain-containing protein</fullName>
    </recommendedName>
</protein>
<gene>
    <name evidence="2" type="ORF">KY290_007812</name>
</gene>
<sequence length="136" mass="15777">MGLSYVAPVMKNEEKVVELNKEEVEKATEVWKQALILYVVGDSPTIAAVERYIALQVNTISKPKVYYHNDGYFLVRFASMDDRNKVLYSGPHLMNNQPIIVKAWSSDFDFNKEVLQTVPIWVKYPNLPLNCWVWTH</sequence>
<accession>A0ABQ7W7Y2</accession>
<dbReference type="PANTHER" id="PTHR33233">
    <property type="entry name" value="ENDONUCLEASE/EXONUCLEASE/PHOSPHATASE"/>
    <property type="match status" value="1"/>
</dbReference>
<dbReference type="PANTHER" id="PTHR33233:SF17">
    <property type="entry name" value="DUF4283 DOMAIN-CONTAINING PROTEIN"/>
    <property type="match status" value="1"/>
</dbReference>
<evidence type="ECO:0000313" key="3">
    <source>
        <dbReference type="Proteomes" id="UP000826656"/>
    </source>
</evidence>
<feature type="domain" description="DUF4283" evidence="1">
    <location>
        <begin position="28"/>
        <end position="111"/>
    </location>
</feature>
<evidence type="ECO:0000313" key="2">
    <source>
        <dbReference type="EMBL" id="KAH0776401.1"/>
    </source>
</evidence>